<dbReference type="Proteomes" id="UP000533306">
    <property type="component" value="Unassembled WGS sequence"/>
</dbReference>
<dbReference type="RefSeq" id="WP_183828484.1">
    <property type="nucleotide sequence ID" value="NZ_JACHEU010000001.1"/>
</dbReference>
<protein>
    <submittedName>
        <fullName evidence="1">Uncharacterized protein (DUF2336 family)</fullName>
    </submittedName>
</protein>
<name>A0A7W9S1E2_9HYPH</name>
<gene>
    <name evidence="1" type="ORF">HNR59_001651</name>
</gene>
<evidence type="ECO:0000313" key="2">
    <source>
        <dbReference type="Proteomes" id="UP000533306"/>
    </source>
</evidence>
<dbReference type="EMBL" id="JACHEU010000001">
    <property type="protein sequence ID" value="MBB6012306.1"/>
    <property type="molecule type" value="Genomic_DNA"/>
</dbReference>
<reference evidence="1 2" key="1">
    <citation type="submission" date="2020-08" db="EMBL/GenBank/DDBJ databases">
        <title>Genomic Encyclopedia of Type Strains, Phase IV (KMG-IV): sequencing the most valuable type-strain genomes for metagenomic binning, comparative biology and taxonomic classification.</title>
        <authorList>
            <person name="Goeker M."/>
        </authorList>
    </citation>
    <scope>NUCLEOTIDE SEQUENCE [LARGE SCALE GENOMIC DNA]</scope>
    <source>
        <strain evidence="1 2">DSM 11099</strain>
    </source>
</reference>
<sequence>MSSSDFRQIAIRTEAGKAERLFRAAISAFCALTRPSRREIAQLDDLTLPLFDEVSTEARRFAAAALSECESAPPGLVKRLANEPVQISAPLLVRSRALGSVELIALISRHGLPHARAIARRKDLHPTIASLVRALNGPAAKTTDENQHPSGQAADRAREQLRTIMVDNGGPSLSIAPATAGTFRRLLDGALSANAAFFQTALADALGVEFGSAVRLVSPSDHFSLLVSLRALDLREAEAFLIVSAACPGSFPDVASVRLFVERYRGMERQAAVAKVAAWTKTGSSQTGDAAKTLKAS</sequence>
<dbReference type="AlphaFoldDB" id="A0A7W9S1E2"/>
<keyword evidence="2" id="KW-1185">Reference proteome</keyword>
<comment type="caution">
    <text evidence="1">The sequence shown here is derived from an EMBL/GenBank/DDBJ whole genome shotgun (WGS) entry which is preliminary data.</text>
</comment>
<evidence type="ECO:0000313" key="1">
    <source>
        <dbReference type="EMBL" id="MBB6012306.1"/>
    </source>
</evidence>
<proteinExistence type="predicted"/>
<accession>A0A7W9S1E2</accession>
<organism evidence="1 2">
    <name type="scientific">Aquamicrobium lusatiense</name>
    <dbReference type="NCBI Taxonomy" id="89772"/>
    <lineage>
        <taxon>Bacteria</taxon>
        <taxon>Pseudomonadati</taxon>
        <taxon>Pseudomonadota</taxon>
        <taxon>Alphaproteobacteria</taxon>
        <taxon>Hyphomicrobiales</taxon>
        <taxon>Phyllobacteriaceae</taxon>
        <taxon>Aquamicrobium</taxon>
    </lineage>
</organism>